<sequence>MSAPSLRPAELDESALSRIRDLEARLGGPLVAYEPESPYATLTPEQLEDVRATERELGVRLLAYGS</sequence>
<accession>A0A4V2FRC0</accession>
<dbReference type="OrthoDB" id="3578031at2"/>
<evidence type="ECO:0000313" key="2">
    <source>
        <dbReference type="Proteomes" id="UP000291591"/>
    </source>
</evidence>
<dbReference type="Proteomes" id="UP000291591">
    <property type="component" value="Unassembled WGS sequence"/>
</dbReference>
<dbReference type="EMBL" id="SHKL01000001">
    <property type="protein sequence ID" value="RZT87590.1"/>
    <property type="molecule type" value="Genomic_DNA"/>
</dbReference>
<keyword evidence="2" id="KW-1185">Reference proteome</keyword>
<protein>
    <submittedName>
        <fullName evidence="1">Uncharacterized protein</fullName>
    </submittedName>
</protein>
<reference evidence="1 2" key="1">
    <citation type="submission" date="2019-02" db="EMBL/GenBank/DDBJ databases">
        <title>Sequencing the genomes of 1000 actinobacteria strains.</title>
        <authorList>
            <person name="Klenk H.-P."/>
        </authorList>
    </citation>
    <scope>NUCLEOTIDE SEQUENCE [LARGE SCALE GENOMIC DNA]</scope>
    <source>
        <strain evidence="1 2">DSM 45779</strain>
    </source>
</reference>
<gene>
    <name evidence="1" type="ORF">EV383_4516</name>
</gene>
<name>A0A4V2FRC0_PSEST</name>
<proteinExistence type="predicted"/>
<dbReference type="AlphaFoldDB" id="A0A4V2FRC0"/>
<comment type="caution">
    <text evidence="1">The sequence shown here is derived from an EMBL/GenBank/DDBJ whole genome shotgun (WGS) entry which is preliminary data.</text>
</comment>
<evidence type="ECO:0000313" key="1">
    <source>
        <dbReference type="EMBL" id="RZT87590.1"/>
    </source>
</evidence>
<organism evidence="1 2">
    <name type="scientific">Pseudonocardia sediminis</name>
    <dbReference type="NCBI Taxonomy" id="1397368"/>
    <lineage>
        <taxon>Bacteria</taxon>
        <taxon>Bacillati</taxon>
        <taxon>Actinomycetota</taxon>
        <taxon>Actinomycetes</taxon>
        <taxon>Pseudonocardiales</taxon>
        <taxon>Pseudonocardiaceae</taxon>
        <taxon>Pseudonocardia</taxon>
    </lineage>
</organism>
<dbReference type="RefSeq" id="WP_130291717.1">
    <property type="nucleotide sequence ID" value="NZ_SHKL01000001.1"/>
</dbReference>